<evidence type="ECO:0000256" key="2">
    <source>
        <dbReference type="ARBA" id="ARBA00004733"/>
    </source>
</evidence>
<sequence length="279" mass="29747">MSKRFDTLFSRLKDENRPALVTYFMGGDPDFDTSLAIMKSLPKAGSDIIELGMPFSDPMADGPAIQAAGLRALQGGQNLTKTISMARKFRDENQDTPIVLMGYYNPIYIYGVDRFLNDAKAAGIDGLIIVDLPPEMDEELCLPALDNGISFIRLATPTTDDKRLPKVLENTSGFVYYVSMNGITGGAIASTQAVGEAVARIKNHTPLPVCVGFGVKTAEQARIIGRDADGVVVGTAIVKAVENTLDKNGEATKDTVDAVATLVRGLAQGCASARLEAAE</sequence>
<dbReference type="PROSITE" id="PS00167">
    <property type="entry name" value="TRP_SYNTHASE_ALPHA"/>
    <property type="match status" value="1"/>
</dbReference>
<keyword evidence="7 9" id="KW-0456">Lyase</keyword>
<comment type="subunit">
    <text evidence="3 9">Tetramer of two alpha and two beta chains.</text>
</comment>
<dbReference type="Gene3D" id="3.20.20.70">
    <property type="entry name" value="Aldolase class I"/>
    <property type="match status" value="1"/>
</dbReference>
<comment type="catalytic activity">
    <reaction evidence="8 9">
        <text>(1S,2R)-1-C-(indol-3-yl)glycerol 3-phosphate + L-serine = D-glyceraldehyde 3-phosphate + L-tryptophan + H2O</text>
        <dbReference type="Rhea" id="RHEA:10532"/>
        <dbReference type="ChEBI" id="CHEBI:15377"/>
        <dbReference type="ChEBI" id="CHEBI:33384"/>
        <dbReference type="ChEBI" id="CHEBI:57912"/>
        <dbReference type="ChEBI" id="CHEBI:58866"/>
        <dbReference type="ChEBI" id="CHEBI:59776"/>
        <dbReference type="EC" id="4.2.1.20"/>
    </reaction>
</comment>
<protein>
    <recommendedName>
        <fullName evidence="9">Tryptophan synthase alpha chain</fullName>
        <ecNumber evidence="9">4.2.1.20</ecNumber>
    </recommendedName>
</protein>
<dbReference type="GO" id="GO:0004834">
    <property type="term" value="F:tryptophan synthase activity"/>
    <property type="evidence" value="ECO:0007669"/>
    <property type="project" value="UniProtKB-UniRule"/>
</dbReference>
<dbReference type="PATRIC" id="fig|1514904.3.peg.2968"/>
<dbReference type="InterPro" id="IPR002028">
    <property type="entry name" value="Trp_synthase_suA"/>
</dbReference>
<keyword evidence="6 9" id="KW-0057">Aromatic amino acid biosynthesis</keyword>
<evidence type="ECO:0000256" key="8">
    <source>
        <dbReference type="ARBA" id="ARBA00049047"/>
    </source>
</evidence>
<evidence type="ECO:0000256" key="10">
    <source>
        <dbReference type="RuleBase" id="RU003662"/>
    </source>
</evidence>
<dbReference type="InterPro" id="IPR018204">
    <property type="entry name" value="Trp_synthase_alpha_AS"/>
</dbReference>
<evidence type="ECO:0000256" key="1">
    <source>
        <dbReference type="ARBA" id="ARBA00003365"/>
    </source>
</evidence>
<organism evidence="11 12">
    <name type="scientific">Ahrensia marina</name>
    <dbReference type="NCBI Taxonomy" id="1514904"/>
    <lineage>
        <taxon>Bacteria</taxon>
        <taxon>Pseudomonadati</taxon>
        <taxon>Pseudomonadota</taxon>
        <taxon>Alphaproteobacteria</taxon>
        <taxon>Hyphomicrobiales</taxon>
        <taxon>Ahrensiaceae</taxon>
        <taxon>Ahrensia</taxon>
    </lineage>
</organism>
<evidence type="ECO:0000256" key="5">
    <source>
        <dbReference type="ARBA" id="ARBA00022822"/>
    </source>
</evidence>
<feature type="active site" description="Proton acceptor" evidence="9">
    <location>
        <position position="61"/>
    </location>
</feature>
<evidence type="ECO:0000256" key="9">
    <source>
        <dbReference type="HAMAP-Rule" id="MF_00131"/>
    </source>
</evidence>
<proteinExistence type="inferred from homology"/>
<keyword evidence="5 9" id="KW-0822">Tryptophan biosynthesis</keyword>
<keyword evidence="4 9" id="KW-0028">Amino-acid biosynthesis</keyword>
<dbReference type="PANTHER" id="PTHR43406:SF1">
    <property type="entry name" value="TRYPTOPHAN SYNTHASE ALPHA CHAIN, CHLOROPLASTIC"/>
    <property type="match status" value="1"/>
</dbReference>
<evidence type="ECO:0000256" key="6">
    <source>
        <dbReference type="ARBA" id="ARBA00023141"/>
    </source>
</evidence>
<dbReference type="SUPFAM" id="SSF51366">
    <property type="entry name" value="Ribulose-phoshate binding barrel"/>
    <property type="match status" value="1"/>
</dbReference>
<evidence type="ECO:0000256" key="3">
    <source>
        <dbReference type="ARBA" id="ARBA00011270"/>
    </source>
</evidence>
<comment type="caution">
    <text evidence="11">The sequence shown here is derived from an EMBL/GenBank/DDBJ whole genome shotgun (WGS) entry which is preliminary data.</text>
</comment>
<accession>A0A0N0VMA0</accession>
<comment type="similarity">
    <text evidence="9 10">Belongs to the TrpA family.</text>
</comment>
<dbReference type="InterPro" id="IPR013785">
    <property type="entry name" value="Aldolase_TIM"/>
</dbReference>
<dbReference type="EMBL" id="JXMU01000005">
    <property type="protein sequence ID" value="KPB02098.1"/>
    <property type="molecule type" value="Genomic_DNA"/>
</dbReference>
<gene>
    <name evidence="9 11" type="primary">trpA</name>
    <name evidence="11" type="ORF">SU32_04885</name>
</gene>
<feature type="active site" description="Proton acceptor" evidence="9">
    <location>
        <position position="50"/>
    </location>
</feature>
<dbReference type="OrthoDB" id="9804578at2"/>
<reference evidence="11 12" key="1">
    <citation type="submission" date="2015-01" db="EMBL/GenBank/DDBJ databases">
        <title>Ahrensia donghaiensis sp. nov., a novel dimethylsulphoniopropionate-cleavage bacterium isolated from seawater and emended descriptions of the genus Ahrensia and Ahrensia kielensis.</title>
        <authorList>
            <person name="Liu J."/>
        </authorList>
    </citation>
    <scope>NUCLEOTIDE SEQUENCE [LARGE SCALE GENOMIC DNA]</scope>
    <source>
        <strain evidence="11 12">LZD062</strain>
    </source>
</reference>
<dbReference type="Pfam" id="PF00290">
    <property type="entry name" value="Trp_syntA"/>
    <property type="match status" value="1"/>
</dbReference>
<dbReference type="Proteomes" id="UP000038011">
    <property type="component" value="Unassembled WGS sequence"/>
</dbReference>
<dbReference type="GO" id="GO:0005829">
    <property type="term" value="C:cytosol"/>
    <property type="evidence" value="ECO:0007669"/>
    <property type="project" value="TreeGrafter"/>
</dbReference>
<dbReference type="FunFam" id="3.20.20.70:FF:000037">
    <property type="entry name" value="Tryptophan synthase alpha chain"/>
    <property type="match status" value="1"/>
</dbReference>
<dbReference type="UniPathway" id="UPA00035">
    <property type="reaction ID" value="UER00044"/>
</dbReference>
<name>A0A0N0VMA0_9HYPH</name>
<dbReference type="InterPro" id="IPR011060">
    <property type="entry name" value="RibuloseP-bd_barrel"/>
</dbReference>
<dbReference type="NCBIfam" id="TIGR00262">
    <property type="entry name" value="trpA"/>
    <property type="match status" value="1"/>
</dbReference>
<evidence type="ECO:0000313" key="12">
    <source>
        <dbReference type="Proteomes" id="UP000038011"/>
    </source>
</evidence>
<comment type="function">
    <text evidence="1 9">The alpha subunit is responsible for the aldol cleavage of indoleglycerol phosphate to indole and glyceraldehyde 3-phosphate.</text>
</comment>
<dbReference type="RefSeq" id="WP_053998226.1">
    <property type="nucleotide sequence ID" value="NZ_JXMU01000005.1"/>
</dbReference>
<dbReference type="PANTHER" id="PTHR43406">
    <property type="entry name" value="TRYPTOPHAN SYNTHASE, ALPHA CHAIN"/>
    <property type="match status" value="1"/>
</dbReference>
<dbReference type="STRING" id="1514904.SU32_04885"/>
<keyword evidence="12" id="KW-1185">Reference proteome</keyword>
<evidence type="ECO:0000256" key="4">
    <source>
        <dbReference type="ARBA" id="ARBA00022605"/>
    </source>
</evidence>
<dbReference type="EC" id="4.2.1.20" evidence="9"/>
<comment type="pathway">
    <text evidence="2 9">Amino-acid biosynthesis; L-tryptophan biosynthesis; L-tryptophan from chorismate: step 5/5.</text>
</comment>
<dbReference type="AlphaFoldDB" id="A0A0N0VMA0"/>
<dbReference type="HAMAP" id="MF_00131">
    <property type="entry name" value="Trp_synth_alpha"/>
    <property type="match status" value="1"/>
</dbReference>
<evidence type="ECO:0000256" key="7">
    <source>
        <dbReference type="ARBA" id="ARBA00023239"/>
    </source>
</evidence>
<evidence type="ECO:0000313" key="11">
    <source>
        <dbReference type="EMBL" id="KPB02098.1"/>
    </source>
</evidence>
<dbReference type="CDD" id="cd04724">
    <property type="entry name" value="Tryptophan_synthase_alpha"/>
    <property type="match status" value="1"/>
</dbReference>